<dbReference type="EMBL" id="CP042807">
    <property type="protein sequence ID" value="QEE25535.1"/>
    <property type="molecule type" value="Genomic_DNA"/>
</dbReference>
<evidence type="ECO:0000313" key="2">
    <source>
        <dbReference type="Proteomes" id="UP000321807"/>
    </source>
</evidence>
<accession>A0A5B9E3J0</accession>
<organism evidence="1 2">
    <name type="scientific">Rhodanobacter glycinis</name>
    <dbReference type="NCBI Taxonomy" id="582702"/>
    <lineage>
        <taxon>Bacteria</taxon>
        <taxon>Pseudomonadati</taxon>
        <taxon>Pseudomonadota</taxon>
        <taxon>Gammaproteobacteria</taxon>
        <taxon>Lysobacterales</taxon>
        <taxon>Rhodanobacteraceae</taxon>
        <taxon>Rhodanobacter</taxon>
    </lineage>
</organism>
<evidence type="ECO:0000313" key="1">
    <source>
        <dbReference type="EMBL" id="QEE25535.1"/>
    </source>
</evidence>
<dbReference type="KEGG" id="rgl:CS053_14255"/>
<reference evidence="1 2" key="1">
    <citation type="submission" date="2019-08" db="EMBL/GenBank/DDBJ databases">
        <title>Complete genome sequence of Rhodanobacter glycinis strain T01E-68 isolated from tomato root.</title>
        <authorList>
            <person name="Weon H.-Y."/>
            <person name="Lee S.A."/>
        </authorList>
    </citation>
    <scope>NUCLEOTIDE SEQUENCE [LARGE SCALE GENOMIC DNA]</scope>
    <source>
        <strain evidence="1 2">T01E-68</strain>
    </source>
</reference>
<sequence length="159" mass="16766">MNVVATTPAHRVRVLHALGITPWRLRGVAAPVSDIAMTETAATSSSTATDCVVVVPARCTARELDLLGRAFCSFGPKLARAARIEVGTDATRIPHARAYLVLGEAQAHALGRDLPAEVMHQAHIVLADTPAEVLAGGAGKRRLWIALRNLRRALAAAGN</sequence>
<gene>
    <name evidence="1" type="ORF">CS053_14255</name>
</gene>
<dbReference type="Proteomes" id="UP000321807">
    <property type="component" value="Chromosome"/>
</dbReference>
<name>A0A5B9E3J0_9GAMM</name>
<dbReference type="AlphaFoldDB" id="A0A5B9E3J0"/>
<proteinExistence type="predicted"/>
<protein>
    <submittedName>
        <fullName evidence="1">Uncharacterized protein</fullName>
    </submittedName>
</protein>